<evidence type="ECO:0000256" key="1">
    <source>
        <dbReference type="ARBA" id="ARBA00022729"/>
    </source>
</evidence>
<dbReference type="PANTHER" id="PTHR43037:SF1">
    <property type="entry name" value="BLL1128 PROTEIN"/>
    <property type="match status" value="1"/>
</dbReference>
<accession>A0A5C5V047</accession>
<dbReference type="OrthoDB" id="270827at2"/>
<keyword evidence="4" id="KW-1185">Reference proteome</keyword>
<dbReference type="PANTHER" id="PTHR43037">
    <property type="entry name" value="UNNAMED PRODUCT-RELATED"/>
    <property type="match status" value="1"/>
</dbReference>
<reference evidence="3 4" key="1">
    <citation type="submission" date="2019-02" db="EMBL/GenBank/DDBJ databases">
        <title>Deep-cultivation of Planctomycetes and their phenomic and genomic characterization uncovers novel biology.</title>
        <authorList>
            <person name="Wiegand S."/>
            <person name="Jogler M."/>
            <person name="Boedeker C."/>
            <person name="Pinto D."/>
            <person name="Vollmers J."/>
            <person name="Rivas-Marin E."/>
            <person name="Kohn T."/>
            <person name="Peeters S.H."/>
            <person name="Heuer A."/>
            <person name="Rast P."/>
            <person name="Oberbeckmann S."/>
            <person name="Bunk B."/>
            <person name="Jeske O."/>
            <person name="Meyerdierks A."/>
            <person name="Storesund J.E."/>
            <person name="Kallscheuer N."/>
            <person name="Luecker S."/>
            <person name="Lage O.M."/>
            <person name="Pohl T."/>
            <person name="Merkel B.J."/>
            <person name="Hornburger P."/>
            <person name="Mueller R.-W."/>
            <person name="Bruemmer F."/>
            <person name="Labrenz M."/>
            <person name="Spormann A.M."/>
            <person name="Op Den Camp H."/>
            <person name="Overmann J."/>
            <person name="Amann R."/>
            <person name="Jetten M.S.M."/>
            <person name="Mascher T."/>
            <person name="Medema M.H."/>
            <person name="Devos D.P."/>
            <person name="Kaster A.-K."/>
            <person name="Ovreas L."/>
            <person name="Rohde M."/>
            <person name="Galperin M.Y."/>
            <person name="Jogler C."/>
        </authorList>
    </citation>
    <scope>NUCLEOTIDE SEQUENCE [LARGE SCALE GENOMIC DNA]</scope>
    <source>
        <strain evidence="3 4">KOR34</strain>
    </source>
</reference>
<dbReference type="Proteomes" id="UP000316714">
    <property type="component" value="Unassembled WGS sequence"/>
</dbReference>
<dbReference type="Pfam" id="PF10503">
    <property type="entry name" value="Esterase_PHB"/>
    <property type="match status" value="1"/>
</dbReference>
<proteinExistence type="predicted"/>
<organism evidence="3 4">
    <name type="scientific">Posidoniimonas corsicana</name>
    <dbReference type="NCBI Taxonomy" id="1938618"/>
    <lineage>
        <taxon>Bacteria</taxon>
        <taxon>Pseudomonadati</taxon>
        <taxon>Planctomycetota</taxon>
        <taxon>Planctomycetia</taxon>
        <taxon>Pirellulales</taxon>
        <taxon>Lacipirellulaceae</taxon>
        <taxon>Posidoniimonas</taxon>
    </lineage>
</organism>
<dbReference type="SUPFAM" id="SSF53474">
    <property type="entry name" value="alpha/beta-Hydrolases"/>
    <property type="match status" value="1"/>
</dbReference>
<dbReference type="EMBL" id="SIHJ01000004">
    <property type="protein sequence ID" value="TWT31260.1"/>
    <property type="molecule type" value="Genomic_DNA"/>
</dbReference>
<evidence type="ECO:0000256" key="2">
    <source>
        <dbReference type="ARBA" id="ARBA00022801"/>
    </source>
</evidence>
<dbReference type="InterPro" id="IPR010126">
    <property type="entry name" value="Esterase_phb"/>
</dbReference>
<evidence type="ECO:0000313" key="3">
    <source>
        <dbReference type="EMBL" id="TWT31260.1"/>
    </source>
</evidence>
<sequence>MNRLTTMPSLPAIKLAFTATTQRPAEDRVQLYEPVGEESPIATFVPQNYERNYAYPLVVWLHGQDQNECDLPHVMRHVSTRNYLAVAPRGAEPSDEVEGGYAWSDTPDGVEAATERAFDAIEQVTSRFKVHDGRVFLAGVGAGGTLAARLALRHPGSFAGVATFDGALPTGNAPLGRVNELRTLPILLAGSRESESYPEEQLCSDLRLLHSAGATVSVRQYPGGDDLTTAMLADFDRWMMEIVCGAAANV</sequence>
<dbReference type="AlphaFoldDB" id="A0A5C5V047"/>
<dbReference type="GO" id="GO:0016787">
    <property type="term" value="F:hydrolase activity"/>
    <property type="evidence" value="ECO:0007669"/>
    <property type="project" value="UniProtKB-KW"/>
</dbReference>
<protein>
    <submittedName>
        <fullName evidence="3">Phospholipase/Carboxylesterase</fullName>
    </submittedName>
</protein>
<keyword evidence="2" id="KW-0378">Hydrolase</keyword>
<gene>
    <name evidence="3" type="ORF">KOR34_46360</name>
</gene>
<dbReference type="Gene3D" id="3.40.50.1820">
    <property type="entry name" value="alpha/beta hydrolase"/>
    <property type="match status" value="1"/>
</dbReference>
<keyword evidence="1" id="KW-0732">Signal</keyword>
<evidence type="ECO:0000313" key="4">
    <source>
        <dbReference type="Proteomes" id="UP000316714"/>
    </source>
</evidence>
<name>A0A5C5V047_9BACT</name>
<dbReference type="GO" id="GO:0005576">
    <property type="term" value="C:extracellular region"/>
    <property type="evidence" value="ECO:0007669"/>
    <property type="project" value="InterPro"/>
</dbReference>
<dbReference type="InterPro" id="IPR029058">
    <property type="entry name" value="AB_hydrolase_fold"/>
</dbReference>
<comment type="caution">
    <text evidence="3">The sequence shown here is derived from an EMBL/GenBank/DDBJ whole genome shotgun (WGS) entry which is preliminary data.</text>
</comment>
<dbReference type="InterPro" id="IPR050955">
    <property type="entry name" value="Plant_Biomass_Hydrol_Est"/>
</dbReference>
<dbReference type="RefSeq" id="WP_146568441.1">
    <property type="nucleotide sequence ID" value="NZ_SIHJ01000004.1"/>
</dbReference>